<dbReference type="SUPFAM" id="SSF53756">
    <property type="entry name" value="UDP-Glycosyltransferase/glycogen phosphorylase"/>
    <property type="match status" value="1"/>
</dbReference>
<comment type="caution">
    <text evidence="3">The sequence shown here is derived from an EMBL/GenBank/DDBJ whole genome shotgun (WGS) entry which is preliminary data.</text>
</comment>
<gene>
    <name evidence="3" type="ORF">EC501_14240</name>
</gene>
<dbReference type="Pfam" id="PF00534">
    <property type="entry name" value="Glycos_transf_1"/>
    <property type="match status" value="1"/>
</dbReference>
<sequence length="394" mass="44187">MKNSVQNNFMEVLKVNKERVLLVTDALYIGGTETHVLGLAKELLKNDVFITFAARKEGSLVSSYEALNCPIYHIDFPKTLDLEEKHERELIEKLEEIIEAEQISVVHFHQSPSGYLAGKAAKNKGIATVLTVHGTYYPNDEIRKLLKLSDAVICVSPPLCDYIKSFGVEHPYLVPNGINLEEYPRDATYGELKKELNIPEDSPVALYASRITWAKASVCSIFLRACKDLKLNPIPNLHVIVVGDGDKLRDIKNLSQIIEKACKDSFIHIVGEQKNMHAYYSMADCVVGTGRVALEAMASEKAVIAVGNHGYFGMVHKENIDEAWNYYFGDHGSKSPCSRHILRNDLKKYLLNKEQLKLNGIASREIVEEMFNIQKIATEIIKIYAETTKGGTES</sequence>
<keyword evidence="4" id="KW-1185">Reference proteome</keyword>
<dbReference type="PANTHER" id="PTHR45947">
    <property type="entry name" value="SULFOQUINOVOSYL TRANSFERASE SQD2"/>
    <property type="match status" value="1"/>
</dbReference>
<feature type="domain" description="Glycosyl transferase family 1" evidence="1">
    <location>
        <begin position="191"/>
        <end position="311"/>
    </location>
</feature>
<dbReference type="InterPro" id="IPR050194">
    <property type="entry name" value="Glycosyltransferase_grp1"/>
</dbReference>
<keyword evidence="3" id="KW-0808">Transferase</keyword>
<dbReference type="InterPro" id="IPR001296">
    <property type="entry name" value="Glyco_trans_1"/>
</dbReference>
<feature type="domain" description="Glycosyltransferase subfamily 4-like N-terminal" evidence="2">
    <location>
        <begin position="29"/>
        <end position="181"/>
    </location>
</feature>
<evidence type="ECO:0000259" key="2">
    <source>
        <dbReference type="Pfam" id="PF13439"/>
    </source>
</evidence>
<dbReference type="AlphaFoldDB" id="A0A3M8H5F9"/>
<protein>
    <submittedName>
        <fullName evidence="3">Glycosyltransferase family 1 protein</fullName>
    </submittedName>
</protein>
<dbReference type="InterPro" id="IPR028098">
    <property type="entry name" value="Glyco_trans_4-like_N"/>
</dbReference>
<dbReference type="EMBL" id="RHLQ01000042">
    <property type="protein sequence ID" value="RNC97647.1"/>
    <property type="molecule type" value="Genomic_DNA"/>
</dbReference>
<dbReference type="Gene3D" id="3.40.50.2000">
    <property type="entry name" value="Glycogen Phosphorylase B"/>
    <property type="match status" value="2"/>
</dbReference>
<evidence type="ECO:0000313" key="3">
    <source>
        <dbReference type="EMBL" id="RNC97647.1"/>
    </source>
</evidence>
<proteinExistence type="predicted"/>
<evidence type="ECO:0000313" key="4">
    <source>
        <dbReference type="Proteomes" id="UP000279909"/>
    </source>
</evidence>
<dbReference type="PANTHER" id="PTHR45947:SF13">
    <property type="entry name" value="TRANSFERASE"/>
    <property type="match status" value="1"/>
</dbReference>
<dbReference type="GO" id="GO:0016757">
    <property type="term" value="F:glycosyltransferase activity"/>
    <property type="evidence" value="ECO:0007669"/>
    <property type="project" value="InterPro"/>
</dbReference>
<dbReference type="Proteomes" id="UP000279909">
    <property type="component" value="Unassembled WGS sequence"/>
</dbReference>
<name>A0A3M8H5F9_9BACI</name>
<dbReference type="Pfam" id="PF13439">
    <property type="entry name" value="Glyco_transf_4"/>
    <property type="match status" value="1"/>
</dbReference>
<organism evidence="3 4">
    <name type="scientific">Lysinibacillus halotolerans</name>
    <dbReference type="NCBI Taxonomy" id="1368476"/>
    <lineage>
        <taxon>Bacteria</taxon>
        <taxon>Bacillati</taxon>
        <taxon>Bacillota</taxon>
        <taxon>Bacilli</taxon>
        <taxon>Bacillales</taxon>
        <taxon>Bacillaceae</taxon>
        <taxon>Lysinibacillus</taxon>
    </lineage>
</organism>
<accession>A0A3M8H5F9</accession>
<reference evidence="3 4" key="1">
    <citation type="journal article" date="2014" name="Int. J. Syst. Evol. Microbiol.">
        <title>Lysinibacillus halotolerans sp. nov., isolated from saline-alkaline soil.</title>
        <authorList>
            <person name="Kong D."/>
            <person name="Wang Y."/>
            <person name="Zhao B."/>
            <person name="Li Y."/>
            <person name="Song J."/>
            <person name="Zhai Y."/>
            <person name="Zhang C."/>
            <person name="Wang H."/>
            <person name="Chen X."/>
            <person name="Zhao B."/>
            <person name="Ruan Z."/>
        </authorList>
    </citation>
    <scope>NUCLEOTIDE SEQUENCE [LARGE SCALE GENOMIC DNA]</scope>
    <source>
        <strain evidence="3 4">MCCC 1A12703</strain>
    </source>
</reference>
<evidence type="ECO:0000259" key="1">
    <source>
        <dbReference type="Pfam" id="PF00534"/>
    </source>
</evidence>